<accession>A0AAN9Q3R3</accession>
<dbReference type="InterPro" id="IPR006461">
    <property type="entry name" value="PLAC_motif_containing"/>
</dbReference>
<keyword evidence="1" id="KW-1133">Transmembrane helix</keyword>
<dbReference type="PANTHER" id="PTHR15907">
    <property type="entry name" value="DUF614 FAMILY PROTEIN-RELATED"/>
    <property type="match status" value="1"/>
</dbReference>
<keyword evidence="1" id="KW-0472">Membrane</keyword>
<dbReference type="NCBIfam" id="TIGR01571">
    <property type="entry name" value="A_thal_Cys_rich"/>
    <property type="match status" value="1"/>
</dbReference>
<evidence type="ECO:0000313" key="3">
    <source>
        <dbReference type="Proteomes" id="UP001359559"/>
    </source>
</evidence>
<reference evidence="2 3" key="1">
    <citation type="submission" date="2024-01" db="EMBL/GenBank/DDBJ databases">
        <title>The genomes of 5 underutilized Papilionoideae crops provide insights into root nodulation and disease resistance.</title>
        <authorList>
            <person name="Yuan L."/>
        </authorList>
    </citation>
    <scope>NUCLEOTIDE SEQUENCE [LARGE SCALE GENOMIC DNA]</scope>
    <source>
        <strain evidence="2">LY-2023</strain>
        <tissue evidence="2">Leaf</tissue>
    </source>
</reference>
<evidence type="ECO:0000313" key="2">
    <source>
        <dbReference type="EMBL" id="KAK7320059.1"/>
    </source>
</evidence>
<keyword evidence="1" id="KW-0812">Transmembrane</keyword>
<organism evidence="2 3">
    <name type="scientific">Clitoria ternatea</name>
    <name type="common">Butterfly pea</name>
    <dbReference type="NCBI Taxonomy" id="43366"/>
    <lineage>
        <taxon>Eukaryota</taxon>
        <taxon>Viridiplantae</taxon>
        <taxon>Streptophyta</taxon>
        <taxon>Embryophyta</taxon>
        <taxon>Tracheophyta</taxon>
        <taxon>Spermatophyta</taxon>
        <taxon>Magnoliopsida</taxon>
        <taxon>eudicotyledons</taxon>
        <taxon>Gunneridae</taxon>
        <taxon>Pentapetalae</taxon>
        <taxon>rosids</taxon>
        <taxon>fabids</taxon>
        <taxon>Fabales</taxon>
        <taxon>Fabaceae</taxon>
        <taxon>Papilionoideae</taxon>
        <taxon>50 kb inversion clade</taxon>
        <taxon>NPAAA clade</taxon>
        <taxon>indigoferoid/millettioid clade</taxon>
        <taxon>Phaseoleae</taxon>
        <taxon>Clitoria</taxon>
    </lineage>
</organism>
<comment type="caution">
    <text evidence="2">The sequence shown here is derived from an EMBL/GenBank/DDBJ whole genome shotgun (WGS) entry which is preliminary data.</text>
</comment>
<dbReference type="Pfam" id="PF04749">
    <property type="entry name" value="PLAC8"/>
    <property type="match status" value="1"/>
</dbReference>
<dbReference type="Proteomes" id="UP001359559">
    <property type="component" value="Unassembled WGS sequence"/>
</dbReference>
<sequence>MSLPPSPYSHDHAPPLYYNHHHPSTNFNHHVDWSTGLFDCFSNFKNCCITLWCPCVTFGRVAEIVDKGSTSCGASGALYTVICCVVGSGCFYSCFYRTKMRRQYMLKEAPCWDCVVHCCCELCALCQEYRELENHGFDMVVGWQWHENAERGNRRVAMVPTAPPAVEPMTR</sequence>
<feature type="transmembrane region" description="Helical" evidence="1">
    <location>
        <begin position="76"/>
        <end position="95"/>
    </location>
</feature>
<gene>
    <name evidence="2" type="ORF">RJT34_04789</name>
</gene>
<name>A0AAN9Q3R3_CLITE</name>
<evidence type="ECO:0000256" key="1">
    <source>
        <dbReference type="SAM" id="Phobius"/>
    </source>
</evidence>
<dbReference type="AlphaFoldDB" id="A0AAN9Q3R3"/>
<dbReference type="EMBL" id="JAYKXN010000001">
    <property type="protein sequence ID" value="KAK7320059.1"/>
    <property type="molecule type" value="Genomic_DNA"/>
</dbReference>
<proteinExistence type="predicted"/>
<keyword evidence="3" id="KW-1185">Reference proteome</keyword>
<protein>
    <submittedName>
        <fullName evidence="2">Uncharacterized protein</fullName>
    </submittedName>
</protein>